<keyword evidence="6" id="KW-1185">Reference proteome</keyword>
<name>A0A9N9GMS8_FUNMO</name>
<dbReference type="InterPro" id="IPR045379">
    <property type="entry name" value="Crinkler_N"/>
</dbReference>
<evidence type="ECO:0000259" key="4">
    <source>
        <dbReference type="Pfam" id="PF20147"/>
    </source>
</evidence>
<dbReference type="Pfam" id="PF20147">
    <property type="entry name" value="Crinkler"/>
    <property type="match status" value="1"/>
</dbReference>
<comment type="subcellular location">
    <subcellularLocation>
        <location evidence="1">Host cell</location>
    </subcellularLocation>
    <subcellularLocation>
        <location evidence="2">Secreted</location>
    </subcellularLocation>
</comment>
<evidence type="ECO:0000313" key="6">
    <source>
        <dbReference type="Proteomes" id="UP000789375"/>
    </source>
</evidence>
<sequence>MSHITLYCLVAGEYPHENVFKIDVEDNKLVKGLKEVIKETQPNIFIGVNSRYIKLWKVNIPLESEKLKFFKIPDESIMDKLGSERMNQTTRIKEYFPIKPADRHISIIIETPNAIHRNLNQAYRLGCLSKGDQVVLKYKNETYTATFKEMHGRPYLIADGCEYSSFAKFIQAMIDKKSIEGAVYNYLKINSMSWKEFSEKLLFFNSVMQIKKELQLILNDPNVRDIFYGREEFEKSSTEVSIYEDQNLYVVVDRLPEERLKFVGEFPIVYISWGILNDCYPFNPPKIPFPLETLKKFDNILDTHLGLDFRSKYINLTAIALDWKVSGGVYEERPAIVFYVIRKGVIPLGDQHFPKIIDGIETDVREGIYRTTGTDSHYCRSYEPVITSGCSIGNSNKTSAGTLGCFAKDSTENTYILSCQHVLCLNEGSETGLIFQPAYIDYVGMLKSEKKITIEKINKAQYKYKNQEAIDLNSKKLETIENDLESAKKKDTLVGSFYKGLRDNYKIDDKNYGVDAAIASLVETSNGNFRNIDPEGLPISDFTFKRLSHEPINLSCTIDIINNLDSVDISQPVFKVGRTSGLTIGHINETILSSILLRGVHNAFHHQERIFGRCLLKEIKHKGKSIFPPKWLDRQITVMNNGIFTEEGDSGCIWFNKSGAVIAMGHGNLFTNIAIYSIGSPIHAV</sequence>
<dbReference type="GO" id="GO:0005576">
    <property type="term" value="C:extracellular region"/>
    <property type="evidence" value="ECO:0007669"/>
    <property type="project" value="UniProtKB-SubCell"/>
</dbReference>
<reference evidence="5" key="1">
    <citation type="submission" date="2021-06" db="EMBL/GenBank/DDBJ databases">
        <authorList>
            <person name="Kallberg Y."/>
            <person name="Tangrot J."/>
            <person name="Rosling A."/>
        </authorList>
    </citation>
    <scope>NUCLEOTIDE SEQUENCE</scope>
    <source>
        <strain evidence="5">87-6 pot B 2015</strain>
    </source>
</reference>
<organism evidence="5 6">
    <name type="scientific">Funneliformis mosseae</name>
    <name type="common">Endomycorrhizal fungus</name>
    <name type="synonym">Glomus mosseae</name>
    <dbReference type="NCBI Taxonomy" id="27381"/>
    <lineage>
        <taxon>Eukaryota</taxon>
        <taxon>Fungi</taxon>
        <taxon>Fungi incertae sedis</taxon>
        <taxon>Mucoromycota</taxon>
        <taxon>Glomeromycotina</taxon>
        <taxon>Glomeromycetes</taxon>
        <taxon>Glomerales</taxon>
        <taxon>Glomeraceae</taxon>
        <taxon>Funneliformis</taxon>
    </lineage>
</organism>
<keyword evidence="3" id="KW-0964">Secreted</keyword>
<accession>A0A9N9GMS8</accession>
<gene>
    <name evidence="5" type="ORF">FMOSSE_LOCUS9568</name>
</gene>
<dbReference type="EMBL" id="CAJVPP010002843">
    <property type="protein sequence ID" value="CAG8613065.1"/>
    <property type="molecule type" value="Genomic_DNA"/>
</dbReference>
<dbReference type="AlphaFoldDB" id="A0A9N9GMS8"/>
<evidence type="ECO:0000256" key="1">
    <source>
        <dbReference type="ARBA" id="ARBA00004340"/>
    </source>
</evidence>
<proteinExistence type="predicted"/>
<comment type="caution">
    <text evidence="5">The sequence shown here is derived from an EMBL/GenBank/DDBJ whole genome shotgun (WGS) entry which is preliminary data.</text>
</comment>
<dbReference type="Proteomes" id="UP000789375">
    <property type="component" value="Unassembled WGS sequence"/>
</dbReference>
<evidence type="ECO:0000256" key="3">
    <source>
        <dbReference type="ARBA" id="ARBA00022525"/>
    </source>
</evidence>
<feature type="domain" description="Crinkler effector protein N-terminal" evidence="4">
    <location>
        <begin position="4"/>
        <end position="110"/>
    </location>
</feature>
<evidence type="ECO:0000313" key="5">
    <source>
        <dbReference type="EMBL" id="CAG8613065.1"/>
    </source>
</evidence>
<dbReference type="GO" id="GO:0043657">
    <property type="term" value="C:host cell"/>
    <property type="evidence" value="ECO:0007669"/>
    <property type="project" value="UniProtKB-SubCell"/>
</dbReference>
<evidence type="ECO:0000256" key="2">
    <source>
        <dbReference type="ARBA" id="ARBA00004613"/>
    </source>
</evidence>
<protein>
    <submittedName>
        <fullName evidence="5">14788_t:CDS:1</fullName>
    </submittedName>
</protein>